<name>A0AAE0G075_9CHLO</name>
<accession>A0AAE0G075</accession>
<organism evidence="4 5">
    <name type="scientific">Cymbomonas tetramitiformis</name>
    <dbReference type="NCBI Taxonomy" id="36881"/>
    <lineage>
        <taxon>Eukaryota</taxon>
        <taxon>Viridiplantae</taxon>
        <taxon>Chlorophyta</taxon>
        <taxon>Pyramimonadophyceae</taxon>
        <taxon>Pyramimonadales</taxon>
        <taxon>Pyramimonadaceae</taxon>
        <taxon>Cymbomonas</taxon>
    </lineage>
</organism>
<feature type="region of interest" description="Disordered" evidence="2">
    <location>
        <begin position="208"/>
        <end position="227"/>
    </location>
</feature>
<dbReference type="InterPro" id="IPR038508">
    <property type="entry name" value="ArfGAP_dom_sf"/>
</dbReference>
<dbReference type="Pfam" id="PF01412">
    <property type="entry name" value="ArfGap"/>
    <property type="match status" value="1"/>
</dbReference>
<dbReference type="CDD" id="cd08204">
    <property type="entry name" value="ArfGap"/>
    <property type="match status" value="1"/>
</dbReference>
<reference evidence="4 5" key="1">
    <citation type="journal article" date="2015" name="Genome Biol. Evol.">
        <title>Comparative Genomics of a Bacterivorous Green Alga Reveals Evolutionary Causalities and Consequences of Phago-Mixotrophic Mode of Nutrition.</title>
        <authorList>
            <person name="Burns J.A."/>
            <person name="Paasch A."/>
            <person name="Narechania A."/>
            <person name="Kim E."/>
        </authorList>
    </citation>
    <scope>NUCLEOTIDE SEQUENCE [LARGE SCALE GENOMIC DNA]</scope>
    <source>
        <strain evidence="4 5">PLY_AMNH</strain>
    </source>
</reference>
<dbReference type="Proteomes" id="UP001190700">
    <property type="component" value="Unassembled WGS sequence"/>
</dbReference>
<keyword evidence="1" id="KW-0863">Zinc-finger</keyword>
<comment type="caution">
    <text evidence="4">The sequence shown here is derived from an EMBL/GenBank/DDBJ whole genome shotgun (WGS) entry which is preliminary data.</text>
</comment>
<evidence type="ECO:0000313" key="5">
    <source>
        <dbReference type="Proteomes" id="UP001190700"/>
    </source>
</evidence>
<evidence type="ECO:0000259" key="3">
    <source>
        <dbReference type="PROSITE" id="PS50115"/>
    </source>
</evidence>
<evidence type="ECO:0000256" key="2">
    <source>
        <dbReference type="SAM" id="MobiDB-lite"/>
    </source>
</evidence>
<dbReference type="PANTHER" id="PTHR45705">
    <property type="entry name" value="FI20236P1"/>
    <property type="match status" value="1"/>
</dbReference>
<dbReference type="GO" id="GO:0008270">
    <property type="term" value="F:zinc ion binding"/>
    <property type="evidence" value="ECO:0007669"/>
    <property type="project" value="UniProtKB-KW"/>
</dbReference>
<dbReference type="InterPro" id="IPR051718">
    <property type="entry name" value="ARF_GTPase-activating"/>
</dbReference>
<dbReference type="InterPro" id="IPR037278">
    <property type="entry name" value="ARFGAP/RecO"/>
</dbReference>
<proteinExistence type="predicted"/>
<dbReference type="PROSITE" id="PS50115">
    <property type="entry name" value="ARFGAP"/>
    <property type="match status" value="1"/>
</dbReference>
<keyword evidence="1" id="KW-0862">Zinc</keyword>
<feature type="domain" description="Arf-GAP" evidence="3">
    <location>
        <begin position="32"/>
        <end position="157"/>
    </location>
</feature>
<dbReference type="AlphaFoldDB" id="A0AAE0G075"/>
<dbReference type="Gene3D" id="1.10.220.150">
    <property type="entry name" value="Arf GTPase activating protein"/>
    <property type="match status" value="1"/>
</dbReference>
<protein>
    <recommendedName>
        <fullName evidence="3">Arf-GAP domain-containing protein</fullName>
    </recommendedName>
</protein>
<dbReference type="SMART" id="SM00105">
    <property type="entry name" value="ArfGap"/>
    <property type="match status" value="1"/>
</dbReference>
<dbReference type="InterPro" id="IPR001164">
    <property type="entry name" value="ArfGAP_dom"/>
</dbReference>
<dbReference type="PANTHER" id="PTHR45705:SF1">
    <property type="entry name" value="FI20236P1"/>
    <property type="match status" value="1"/>
</dbReference>
<keyword evidence="1" id="KW-0479">Metal-binding</keyword>
<sequence length="308" mass="34713">MEVAQLHYKQFMAEGKNAEKTENARANDRTSHETLRKLLKKPCNKECADCLARNPGWAALPHGVFICIDCAQVHRHIGRHISQTKAINTGTYLWYPEEVAVMLQVGNDVARQIYLGRDLSHPKPEKDAPREMKEEYIRDKYERKRWWRSADAVASSVATGAQVDTAEKIVLKLPTANIKRNLTSKAKPRIVAKTKIDLTRDLISFEAEPVPSQGPTSVSPECAENEKQARSVSCQYQNKKNEIMDMYNQPNFTPASALVANPKHPLGRPESSILQSRQTQSCSTPLMSTPHNIMANYDSCSFFKAFNV</sequence>
<dbReference type="SUPFAM" id="SSF57863">
    <property type="entry name" value="ArfGap/RecO-like zinc finger"/>
    <property type="match status" value="1"/>
</dbReference>
<dbReference type="PRINTS" id="PR00405">
    <property type="entry name" value="REVINTRACTNG"/>
</dbReference>
<dbReference type="EMBL" id="LGRX02011144">
    <property type="protein sequence ID" value="KAK3269204.1"/>
    <property type="molecule type" value="Genomic_DNA"/>
</dbReference>
<evidence type="ECO:0000313" key="4">
    <source>
        <dbReference type="EMBL" id="KAK3269204.1"/>
    </source>
</evidence>
<evidence type="ECO:0000256" key="1">
    <source>
        <dbReference type="PROSITE-ProRule" id="PRU00288"/>
    </source>
</evidence>
<keyword evidence="5" id="KW-1185">Reference proteome</keyword>
<gene>
    <name evidence="4" type="ORF">CYMTET_22340</name>
</gene>
<dbReference type="GO" id="GO:0005096">
    <property type="term" value="F:GTPase activator activity"/>
    <property type="evidence" value="ECO:0007669"/>
    <property type="project" value="InterPro"/>
</dbReference>
<dbReference type="GO" id="GO:0005737">
    <property type="term" value="C:cytoplasm"/>
    <property type="evidence" value="ECO:0007669"/>
    <property type="project" value="TreeGrafter"/>
</dbReference>